<sequence>VRSENDDLLENLKKRVIACFTGAAGATGARLKYRWGEHYAAMRSNLTLARLFKQNMEMVGHPIRLGDNTLQTFSTDVGNVSRLVPAIQPLVSIAPDDIQLHTTEFAKAAATEEALGCMLGAARAMAMTAVDILTDPDTAEKVREEFRKSG</sequence>
<reference evidence="1" key="1">
    <citation type="journal article" date="2014" name="Front. Microbiol.">
        <title>High frequency of phylogenetically diverse reductive dehalogenase-homologous genes in deep subseafloor sedimentary metagenomes.</title>
        <authorList>
            <person name="Kawai M."/>
            <person name="Futagami T."/>
            <person name="Toyoda A."/>
            <person name="Takaki Y."/>
            <person name="Nishi S."/>
            <person name="Hori S."/>
            <person name="Arai W."/>
            <person name="Tsubouchi T."/>
            <person name="Morono Y."/>
            <person name="Uchiyama I."/>
            <person name="Ito T."/>
            <person name="Fujiyama A."/>
            <person name="Inagaki F."/>
            <person name="Takami H."/>
        </authorList>
    </citation>
    <scope>NUCLEOTIDE SEQUENCE</scope>
    <source>
        <strain evidence="1">Expedition CK06-06</strain>
    </source>
</reference>
<dbReference type="InterPro" id="IPR052030">
    <property type="entry name" value="Peptidase_M20/M20A_hydrolases"/>
</dbReference>
<proteinExistence type="predicted"/>
<protein>
    <recommendedName>
        <fullName evidence="2">Peptidase M20 dimerisation domain-containing protein</fullName>
    </recommendedName>
</protein>
<evidence type="ECO:0008006" key="2">
    <source>
        <dbReference type="Google" id="ProtNLM"/>
    </source>
</evidence>
<evidence type="ECO:0000313" key="1">
    <source>
        <dbReference type="EMBL" id="GAG37186.1"/>
    </source>
</evidence>
<name>X0YK72_9ZZZZ</name>
<feature type="non-terminal residue" evidence="1">
    <location>
        <position position="1"/>
    </location>
</feature>
<dbReference type="SUPFAM" id="SSF53187">
    <property type="entry name" value="Zn-dependent exopeptidases"/>
    <property type="match status" value="1"/>
</dbReference>
<accession>X0YK72</accession>
<dbReference type="PANTHER" id="PTHR30575:SF0">
    <property type="entry name" value="XAA-ARG DIPEPTIDASE"/>
    <property type="match status" value="1"/>
</dbReference>
<dbReference type="PANTHER" id="PTHR30575">
    <property type="entry name" value="PEPTIDASE M20"/>
    <property type="match status" value="1"/>
</dbReference>
<dbReference type="GO" id="GO:0016805">
    <property type="term" value="F:dipeptidase activity"/>
    <property type="evidence" value="ECO:0007669"/>
    <property type="project" value="TreeGrafter"/>
</dbReference>
<organism evidence="1">
    <name type="scientific">marine sediment metagenome</name>
    <dbReference type="NCBI Taxonomy" id="412755"/>
    <lineage>
        <taxon>unclassified sequences</taxon>
        <taxon>metagenomes</taxon>
        <taxon>ecological metagenomes</taxon>
    </lineage>
</organism>
<dbReference type="EMBL" id="BARS01040574">
    <property type="protein sequence ID" value="GAG37186.1"/>
    <property type="molecule type" value="Genomic_DNA"/>
</dbReference>
<dbReference type="AlphaFoldDB" id="X0YK72"/>
<dbReference type="Gene3D" id="3.40.630.10">
    <property type="entry name" value="Zn peptidases"/>
    <property type="match status" value="1"/>
</dbReference>
<dbReference type="Gene3D" id="3.30.70.360">
    <property type="match status" value="1"/>
</dbReference>
<comment type="caution">
    <text evidence="1">The sequence shown here is derived from an EMBL/GenBank/DDBJ whole genome shotgun (WGS) entry which is preliminary data.</text>
</comment>
<gene>
    <name evidence="1" type="ORF">S01H1_61826</name>
</gene>